<evidence type="ECO:0000256" key="1">
    <source>
        <dbReference type="ARBA" id="ARBA00022962"/>
    </source>
</evidence>
<evidence type="ECO:0000259" key="3">
    <source>
        <dbReference type="PROSITE" id="PS51278"/>
    </source>
</evidence>
<organism evidence="4 5">
    <name type="scientific">Catenulispora pinistramenti</name>
    <dbReference type="NCBI Taxonomy" id="2705254"/>
    <lineage>
        <taxon>Bacteria</taxon>
        <taxon>Bacillati</taxon>
        <taxon>Actinomycetota</taxon>
        <taxon>Actinomycetes</taxon>
        <taxon>Catenulisporales</taxon>
        <taxon>Catenulisporaceae</taxon>
        <taxon>Catenulispora</taxon>
    </lineage>
</organism>
<dbReference type="PANTHER" id="PTHR42824:SF1">
    <property type="entry name" value="GLUTAMINE AMIDOTRANSFERASE YAFJ-RELATED"/>
    <property type="match status" value="1"/>
</dbReference>
<dbReference type="InterPro" id="IPR026869">
    <property type="entry name" value="EgtC-like"/>
</dbReference>
<dbReference type="Pfam" id="PF13230">
    <property type="entry name" value="GATase_4"/>
    <property type="match status" value="1"/>
</dbReference>
<comment type="caution">
    <text evidence="4">The sequence shown here is derived from an EMBL/GenBank/DDBJ whole genome shotgun (WGS) entry which is preliminary data.</text>
</comment>
<dbReference type="InterPro" id="IPR029055">
    <property type="entry name" value="Ntn_hydrolases_N"/>
</dbReference>
<dbReference type="PROSITE" id="PS51278">
    <property type="entry name" value="GATASE_TYPE_2"/>
    <property type="match status" value="1"/>
</dbReference>
<keyword evidence="5" id="KW-1185">Reference proteome</keyword>
<reference evidence="4 5" key="1">
    <citation type="submission" date="2020-02" db="EMBL/GenBank/DDBJ databases">
        <title>Acidophilic actinobacteria isolated from forest soil.</title>
        <authorList>
            <person name="Golinska P."/>
        </authorList>
    </citation>
    <scope>NUCLEOTIDE SEQUENCE [LARGE SCALE GENOMIC DNA]</scope>
    <source>
        <strain evidence="4 5">NL8</strain>
    </source>
</reference>
<dbReference type="Gene3D" id="3.60.20.10">
    <property type="entry name" value="Glutamine Phosphoribosylpyrophosphate, subunit 1, domain 1"/>
    <property type="match status" value="1"/>
</dbReference>
<gene>
    <name evidence="4" type="ORF">KGQ19_07825</name>
</gene>
<protein>
    <submittedName>
        <fullName evidence="4">Class II glutamine amidotransferase</fullName>
    </submittedName>
</protein>
<keyword evidence="1 4" id="KW-0315">Glutamine amidotransferase</keyword>
<feature type="domain" description="Glutamine amidotransferase type-2" evidence="3">
    <location>
        <begin position="2"/>
        <end position="264"/>
    </location>
</feature>
<accession>A0ABS5KL69</accession>
<dbReference type="EMBL" id="JAAFYZ010000018">
    <property type="protein sequence ID" value="MBS2546774.1"/>
    <property type="molecule type" value="Genomic_DNA"/>
</dbReference>
<proteinExistence type="predicted"/>
<name>A0ABS5KL69_9ACTN</name>
<dbReference type="PANTHER" id="PTHR42824">
    <property type="entry name" value="GLUTAMINE AMIDOTRANSFERASE"/>
    <property type="match status" value="1"/>
</dbReference>
<evidence type="ECO:0000313" key="5">
    <source>
        <dbReference type="Proteomes" id="UP000730482"/>
    </source>
</evidence>
<evidence type="ECO:0000256" key="2">
    <source>
        <dbReference type="SAM" id="MobiDB-lite"/>
    </source>
</evidence>
<sequence length="289" mass="31221">MCRLFGLASSPQRVRATFWLLEAPDSLTDQSRRDPDGTGLGYFEPDGTPVVRKAPIAAYADRQFAEAAQTASSSTFIAHVRYATTGGLQERNTHPFSAHGRMLAHNGVIEGMDLLERHLGSSMDEVRGDTDSERFFALVNRETEAAGGDVTTGLETAARWVAGHLPLFALNIVMISGEDLWALRYPDAHGLYVLDRQAGGQHGRRHLDQAGSDGRLRVHADDLSDAASVVVASERLDEDPAWRLLRSGELLHVSPGPGITSRVVLPDPPAHRLSPADLTSGATVAPDVF</sequence>
<dbReference type="SUPFAM" id="SSF56235">
    <property type="entry name" value="N-terminal nucleophile aminohydrolases (Ntn hydrolases)"/>
    <property type="match status" value="1"/>
</dbReference>
<evidence type="ECO:0000313" key="4">
    <source>
        <dbReference type="EMBL" id="MBS2546774.1"/>
    </source>
</evidence>
<dbReference type="RefSeq" id="WP_212008417.1">
    <property type="nucleotide sequence ID" value="NZ_JAAFYZ010000018.1"/>
</dbReference>
<dbReference type="CDD" id="cd01908">
    <property type="entry name" value="YafJ"/>
    <property type="match status" value="1"/>
</dbReference>
<dbReference type="Proteomes" id="UP000730482">
    <property type="component" value="Unassembled WGS sequence"/>
</dbReference>
<feature type="region of interest" description="Disordered" evidence="2">
    <location>
        <begin position="27"/>
        <end position="46"/>
    </location>
</feature>
<dbReference type="InterPro" id="IPR017932">
    <property type="entry name" value="GATase_2_dom"/>
</dbReference>